<proteinExistence type="predicted"/>
<dbReference type="Gene3D" id="3.40.109.10">
    <property type="entry name" value="NADH Oxidase"/>
    <property type="match status" value="1"/>
</dbReference>
<dbReference type="OrthoDB" id="9798230at2"/>
<keyword evidence="2" id="KW-0288">FMN</keyword>
<evidence type="ECO:0000259" key="4">
    <source>
        <dbReference type="Pfam" id="PF00881"/>
    </source>
</evidence>
<evidence type="ECO:0000313" key="5">
    <source>
        <dbReference type="EMBL" id="ADH92848.1"/>
    </source>
</evidence>
<sequence>MNDFSQLVSARHTVRDFDSAPVPDDVLAEIFEDARCAPSWSNTRPYRFALASGDTARRLKNAYVREFEAMSRAQAEKVAPDIDGDYDIFARYPDELRARQIEVGVGLYQHLGIARDDRAGRAEQMRRNFEAFGAPVVGLVFIHRDFLPFSAMDAGLVLQTIFLSAQSRGVDSCPLGVLAGWRRPADEVFEVPEDYALVTGFALGYGTDAPINDFRAAHPPVKFLAERA</sequence>
<dbReference type="InterPro" id="IPR050627">
    <property type="entry name" value="Nitroreductase/BluB"/>
</dbReference>
<dbReference type="SUPFAM" id="SSF55469">
    <property type="entry name" value="FMN-dependent nitroreductase-like"/>
    <property type="match status" value="1"/>
</dbReference>
<dbReference type="eggNOG" id="COG0778">
    <property type="taxonomic scope" value="Bacteria"/>
</dbReference>
<gene>
    <name evidence="5" type="ordered locus">Arch_1135</name>
</gene>
<evidence type="ECO:0000256" key="3">
    <source>
        <dbReference type="ARBA" id="ARBA00023002"/>
    </source>
</evidence>
<dbReference type="HOGENOM" id="CLU_070764_9_1_11"/>
<name>D7BPJ9_ARCHD</name>
<dbReference type="GO" id="GO:0016491">
    <property type="term" value="F:oxidoreductase activity"/>
    <property type="evidence" value="ECO:0007669"/>
    <property type="project" value="UniProtKB-KW"/>
</dbReference>
<keyword evidence="3" id="KW-0560">Oxidoreductase</keyword>
<keyword evidence="6" id="KW-1185">Reference proteome</keyword>
<dbReference type="STRING" id="644284.Arch_1135"/>
<dbReference type="RefSeq" id="WP_013170342.1">
    <property type="nucleotide sequence ID" value="NC_014218.1"/>
</dbReference>
<dbReference type="AlphaFoldDB" id="D7BPJ9"/>
<evidence type="ECO:0000256" key="1">
    <source>
        <dbReference type="ARBA" id="ARBA00022630"/>
    </source>
</evidence>
<dbReference type="InterPro" id="IPR029479">
    <property type="entry name" value="Nitroreductase"/>
</dbReference>
<evidence type="ECO:0000256" key="2">
    <source>
        <dbReference type="ARBA" id="ARBA00022643"/>
    </source>
</evidence>
<keyword evidence="1" id="KW-0285">Flavoprotein</keyword>
<feature type="domain" description="Nitroreductase" evidence="4">
    <location>
        <begin position="9"/>
        <end position="205"/>
    </location>
</feature>
<dbReference type="CDD" id="cd02136">
    <property type="entry name" value="PnbA_NfnB-like"/>
    <property type="match status" value="1"/>
</dbReference>
<dbReference type="KEGG" id="ahe:Arch_1135"/>
<accession>D7BPJ9</accession>
<dbReference type="Pfam" id="PF00881">
    <property type="entry name" value="Nitroreductase"/>
    <property type="match status" value="1"/>
</dbReference>
<dbReference type="Proteomes" id="UP000000376">
    <property type="component" value="Chromosome"/>
</dbReference>
<organism evidence="5 6">
    <name type="scientific">Arcanobacterium haemolyticum (strain ATCC 9345 / DSM 20595 / CCM 5947 / CCUG 17215 / LMG 16163 / NBRC 15585 / NCTC 8452 / 11018)</name>
    <dbReference type="NCBI Taxonomy" id="644284"/>
    <lineage>
        <taxon>Bacteria</taxon>
        <taxon>Bacillati</taxon>
        <taxon>Actinomycetota</taxon>
        <taxon>Actinomycetes</taxon>
        <taxon>Actinomycetales</taxon>
        <taxon>Actinomycetaceae</taxon>
        <taxon>Arcanobacterium</taxon>
    </lineage>
</organism>
<reference evidence="5 6" key="1">
    <citation type="journal article" date="2010" name="Stand. Genomic Sci.">
        <title>Complete genome sequence of Arcanobacterium haemolyticum type strain (11018).</title>
        <authorList>
            <person name="Yasawong M."/>
            <person name="Teshima H."/>
            <person name="Lapidus A."/>
            <person name="Nolan M."/>
            <person name="Lucas S."/>
            <person name="Glavina Del Rio T."/>
            <person name="Tice H."/>
            <person name="Cheng J."/>
            <person name="Bruce D."/>
            <person name="Detter C."/>
            <person name="Tapia R."/>
            <person name="Han C."/>
            <person name="Goodwin L."/>
            <person name="Pitluck S."/>
            <person name="Liolios K."/>
            <person name="Ivanova N."/>
            <person name="Mavromatis K."/>
            <person name="Mikhailova N."/>
            <person name="Pati A."/>
            <person name="Chen A."/>
            <person name="Palaniappan K."/>
            <person name="Land M."/>
            <person name="Hauser L."/>
            <person name="Chang Y."/>
            <person name="Jeffries C."/>
            <person name="Rohde M."/>
            <person name="Sikorski J."/>
            <person name="Pukall R."/>
            <person name="Goker M."/>
            <person name="Woyke T."/>
            <person name="Bristow J."/>
            <person name="Eisen J."/>
            <person name="Markowitz V."/>
            <person name="Hugenholtz P."/>
            <person name="Kyrpides N."/>
            <person name="Klenk H."/>
        </authorList>
    </citation>
    <scope>NUCLEOTIDE SEQUENCE [LARGE SCALE GENOMIC DNA]</scope>
    <source>
        <strain evidence="6">ATCC 9345 / DSM 20595 / CCUG 17215 / LMG 16163 / NBRC 15585 / NCTC 8452 / 11018</strain>
    </source>
</reference>
<protein>
    <submittedName>
        <fullName evidence="5">Nitroreductase</fullName>
    </submittedName>
</protein>
<evidence type="ECO:0000313" key="6">
    <source>
        <dbReference type="Proteomes" id="UP000000376"/>
    </source>
</evidence>
<dbReference type="EMBL" id="CP002045">
    <property type="protein sequence ID" value="ADH92848.1"/>
    <property type="molecule type" value="Genomic_DNA"/>
</dbReference>
<dbReference type="PANTHER" id="PTHR23026">
    <property type="entry name" value="NADPH NITROREDUCTASE"/>
    <property type="match status" value="1"/>
</dbReference>
<dbReference type="InterPro" id="IPR000415">
    <property type="entry name" value="Nitroreductase-like"/>
</dbReference>
<dbReference type="PANTHER" id="PTHR23026:SF90">
    <property type="entry name" value="IODOTYROSINE DEIODINASE 1"/>
    <property type="match status" value="1"/>
</dbReference>